<dbReference type="AlphaFoldDB" id="A0AAJ0B632"/>
<dbReference type="GO" id="GO:0016709">
    <property type="term" value="F:oxidoreductase activity, acting on paired donors, with incorporation or reduction of molecular oxygen, NAD(P)H as one donor, and incorporation of one atom of oxygen"/>
    <property type="evidence" value="ECO:0007669"/>
    <property type="project" value="UniProtKB-ARBA"/>
</dbReference>
<dbReference type="InterPro" id="IPR012941">
    <property type="entry name" value="Phe_hydrox_C_dim_dom"/>
</dbReference>
<evidence type="ECO:0000256" key="1">
    <source>
        <dbReference type="ARBA" id="ARBA00007801"/>
    </source>
</evidence>
<dbReference type="GO" id="GO:0071949">
    <property type="term" value="F:FAD binding"/>
    <property type="evidence" value="ECO:0007669"/>
    <property type="project" value="InterPro"/>
</dbReference>
<dbReference type="EMBL" id="MU839842">
    <property type="protein sequence ID" value="KAK1751459.1"/>
    <property type="molecule type" value="Genomic_DNA"/>
</dbReference>
<dbReference type="Pfam" id="PF07976">
    <property type="entry name" value="Phe_hydrox_dim"/>
    <property type="match status" value="1"/>
</dbReference>
<feature type="domain" description="Phenol hydroxylase-like C-terminal dimerisation" evidence="6">
    <location>
        <begin position="397"/>
        <end position="587"/>
    </location>
</feature>
<dbReference type="Gene3D" id="3.40.30.20">
    <property type="match status" value="1"/>
</dbReference>
<dbReference type="InterPro" id="IPR038220">
    <property type="entry name" value="PHOX_C_sf"/>
</dbReference>
<dbReference type="SUPFAM" id="SSF51905">
    <property type="entry name" value="FAD/NAD(P)-binding domain"/>
    <property type="match status" value="1"/>
</dbReference>
<dbReference type="Proteomes" id="UP001239445">
    <property type="component" value="Unassembled WGS sequence"/>
</dbReference>
<dbReference type="Gene3D" id="3.50.50.60">
    <property type="entry name" value="FAD/NAD(P)-binding domain"/>
    <property type="match status" value="1"/>
</dbReference>
<dbReference type="SUPFAM" id="SSF52833">
    <property type="entry name" value="Thioredoxin-like"/>
    <property type="match status" value="1"/>
</dbReference>
<dbReference type="InterPro" id="IPR050641">
    <property type="entry name" value="RIFMO-like"/>
</dbReference>
<comment type="caution">
    <text evidence="7">The sequence shown here is derived from an EMBL/GenBank/DDBJ whole genome shotgun (WGS) entry which is preliminary data.</text>
</comment>
<evidence type="ECO:0000256" key="3">
    <source>
        <dbReference type="ARBA" id="ARBA00022827"/>
    </source>
</evidence>
<dbReference type="InterPro" id="IPR036188">
    <property type="entry name" value="FAD/NAD-bd_sf"/>
</dbReference>
<name>A0AAJ0B632_9PEZI</name>
<evidence type="ECO:0000256" key="4">
    <source>
        <dbReference type="ARBA" id="ARBA00023002"/>
    </source>
</evidence>
<evidence type="ECO:0000259" key="5">
    <source>
        <dbReference type="Pfam" id="PF01494"/>
    </source>
</evidence>
<dbReference type="InterPro" id="IPR036249">
    <property type="entry name" value="Thioredoxin-like_sf"/>
</dbReference>
<organism evidence="7 8">
    <name type="scientific">Echria macrotheca</name>
    <dbReference type="NCBI Taxonomy" id="438768"/>
    <lineage>
        <taxon>Eukaryota</taxon>
        <taxon>Fungi</taxon>
        <taxon>Dikarya</taxon>
        <taxon>Ascomycota</taxon>
        <taxon>Pezizomycotina</taxon>
        <taxon>Sordariomycetes</taxon>
        <taxon>Sordariomycetidae</taxon>
        <taxon>Sordariales</taxon>
        <taxon>Schizotheciaceae</taxon>
        <taxon>Echria</taxon>
    </lineage>
</organism>
<evidence type="ECO:0000256" key="2">
    <source>
        <dbReference type="ARBA" id="ARBA00022630"/>
    </source>
</evidence>
<evidence type="ECO:0000313" key="8">
    <source>
        <dbReference type="Proteomes" id="UP001239445"/>
    </source>
</evidence>
<proteinExistence type="inferred from homology"/>
<feature type="domain" description="FAD-binding" evidence="5">
    <location>
        <begin position="4"/>
        <end position="358"/>
    </location>
</feature>
<dbReference type="Pfam" id="PF01494">
    <property type="entry name" value="FAD_binding_3"/>
    <property type="match status" value="1"/>
</dbReference>
<sequence>MPEKVDVLIVGSGSAGLCAAVWLSKFNIPYTLLERRSGPLEVGQADGVQTRTIEIFDSFGIAEDVLRQAYHVLEVAFWAPSESDSHKIERRKYAADKETGISHQPHVILNQARMNGLMISLLGDKPPVEYGTEVLGVAVSDENDEEYPVTVTARRDGDGEEERVYQAKYVLGCDGAHSTVRKSLGFRMVGDSTDAVWGVMDIYPRTTFPDIRKKAVVASAAGNILVIPREGDAMVRFYIELPPGTVVADVSLESLQEQARLIFQPYEMEFPETAWWSAYAIGQRHADFFHHKHRVFLTGDACHTHSPKAGQGMNVSLQDGHNIGWKLGMVLKGLADPAKLLPTYVSERERTAIELIEFDREFTRLFSSKYRAEHGITPEYFAEQFVRAGRYTAGQAVRYGESVVTTPKKTKELAGNVTVGMRFPSAQVVRFCDAKAMQLVKGMPGDGQWFVVVFAGDLARAEHTKRLRTASEMLQRIVARYTPADYDPDRVIDRVLVLASKRQKIEQEQIPEFFTPTTGKWKMKNLFKTYVDDESYNSGHGHAYQAYGVHPERGAVVVVRPDQYVGLVTSLDEVEAVGQFFDGFMHVSNVE</sequence>
<keyword evidence="4" id="KW-0560">Oxidoreductase</keyword>
<dbReference type="PANTHER" id="PTHR43004:SF10">
    <property type="entry name" value="2-MONOOXYGENASE, PUTATIVE (AFU_ORTHOLOGUE AFUA_6G11480)-RELATED"/>
    <property type="match status" value="1"/>
</dbReference>
<evidence type="ECO:0000259" key="6">
    <source>
        <dbReference type="Pfam" id="PF07976"/>
    </source>
</evidence>
<evidence type="ECO:0000313" key="7">
    <source>
        <dbReference type="EMBL" id="KAK1751459.1"/>
    </source>
</evidence>
<dbReference type="Gene3D" id="3.30.9.10">
    <property type="entry name" value="D-Amino Acid Oxidase, subunit A, domain 2"/>
    <property type="match status" value="1"/>
</dbReference>
<comment type="similarity">
    <text evidence="1">Belongs to the PheA/TfdB FAD monooxygenase family.</text>
</comment>
<keyword evidence="3" id="KW-0274">FAD</keyword>
<accession>A0AAJ0B632</accession>
<keyword evidence="8" id="KW-1185">Reference proteome</keyword>
<dbReference type="CDD" id="cd02979">
    <property type="entry name" value="PHOX_C"/>
    <property type="match status" value="1"/>
</dbReference>
<keyword evidence="2" id="KW-0285">Flavoprotein</keyword>
<reference evidence="7" key="1">
    <citation type="submission" date="2023-06" db="EMBL/GenBank/DDBJ databases">
        <title>Genome-scale phylogeny and comparative genomics of the fungal order Sordariales.</title>
        <authorList>
            <consortium name="Lawrence Berkeley National Laboratory"/>
            <person name="Hensen N."/>
            <person name="Bonometti L."/>
            <person name="Westerberg I."/>
            <person name="Brannstrom I.O."/>
            <person name="Guillou S."/>
            <person name="Cros-Aarteil S."/>
            <person name="Calhoun S."/>
            <person name="Haridas S."/>
            <person name="Kuo A."/>
            <person name="Mondo S."/>
            <person name="Pangilinan J."/>
            <person name="Riley R."/>
            <person name="Labutti K."/>
            <person name="Andreopoulos B."/>
            <person name="Lipzen A."/>
            <person name="Chen C."/>
            <person name="Yanf M."/>
            <person name="Daum C."/>
            <person name="Ng V."/>
            <person name="Clum A."/>
            <person name="Steindorff A."/>
            <person name="Ohm R."/>
            <person name="Martin F."/>
            <person name="Silar P."/>
            <person name="Natvig D."/>
            <person name="Lalanne C."/>
            <person name="Gautier V."/>
            <person name="Ament-Velasquez S.L."/>
            <person name="Kruys A."/>
            <person name="Hutchinson M.I."/>
            <person name="Powell A.J."/>
            <person name="Barry K."/>
            <person name="Miller A.N."/>
            <person name="Grigoriev I.V."/>
            <person name="Debuchy R."/>
            <person name="Gladieux P."/>
            <person name="Thoren M.H."/>
            <person name="Johannesson H."/>
        </authorList>
    </citation>
    <scope>NUCLEOTIDE SEQUENCE</scope>
    <source>
        <strain evidence="7">PSN4</strain>
    </source>
</reference>
<protein>
    <submittedName>
        <fullName evidence="7">Monooxygenase</fullName>
    </submittedName>
</protein>
<gene>
    <name evidence="7" type="ORF">QBC47DRAFT_391865</name>
</gene>
<keyword evidence="7" id="KW-0503">Monooxygenase</keyword>
<dbReference type="NCBIfam" id="NF006144">
    <property type="entry name" value="PRK08294.1"/>
    <property type="match status" value="1"/>
</dbReference>
<dbReference type="PRINTS" id="PR00420">
    <property type="entry name" value="RNGMNOXGNASE"/>
</dbReference>
<dbReference type="InterPro" id="IPR002938">
    <property type="entry name" value="FAD-bd"/>
</dbReference>
<dbReference type="PANTHER" id="PTHR43004">
    <property type="entry name" value="TRK SYSTEM POTASSIUM UPTAKE PROTEIN"/>
    <property type="match status" value="1"/>
</dbReference>
<dbReference type="SUPFAM" id="SSF54373">
    <property type="entry name" value="FAD-linked reductases, C-terminal domain"/>
    <property type="match status" value="1"/>
</dbReference>